<protein>
    <submittedName>
        <fullName evidence="2">Uncharacterized protein</fullName>
    </submittedName>
</protein>
<feature type="compositionally biased region" description="Basic and acidic residues" evidence="1">
    <location>
        <begin position="67"/>
        <end position="84"/>
    </location>
</feature>
<name>A0AAE0BMV1_9CHLO</name>
<evidence type="ECO:0000313" key="2">
    <source>
        <dbReference type="EMBL" id="KAK3239548.1"/>
    </source>
</evidence>
<feature type="compositionally biased region" description="Basic and acidic residues" evidence="1">
    <location>
        <begin position="30"/>
        <end position="40"/>
    </location>
</feature>
<proteinExistence type="predicted"/>
<keyword evidence="3" id="KW-1185">Reference proteome</keyword>
<gene>
    <name evidence="2" type="ORF">CYMTET_50531</name>
</gene>
<dbReference type="AlphaFoldDB" id="A0AAE0BMV1"/>
<evidence type="ECO:0000256" key="1">
    <source>
        <dbReference type="SAM" id="MobiDB-lite"/>
    </source>
</evidence>
<sequence>MSGGHVRAYYDSDATNGADDGELPAHRPRLRADESPDSKVADAAGDAENAEDAQDADDAEFTDDADGPDKSSDEPEPESIKLEKYGNQPIRVHSITTKEA</sequence>
<feature type="compositionally biased region" description="Acidic residues" evidence="1">
    <location>
        <begin position="48"/>
        <end position="66"/>
    </location>
</feature>
<dbReference type="EMBL" id="LGRX02033882">
    <property type="protein sequence ID" value="KAK3239548.1"/>
    <property type="molecule type" value="Genomic_DNA"/>
</dbReference>
<evidence type="ECO:0000313" key="3">
    <source>
        <dbReference type="Proteomes" id="UP001190700"/>
    </source>
</evidence>
<feature type="region of interest" description="Disordered" evidence="1">
    <location>
        <begin position="1"/>
        <end position="100"/>
    </location>
</feature>
<reference evidence="2 3" key="1">
    <citation type="journal article" date="2015" name="Genome Biol. Evol.">
        <title>Comparative Genomics of a Bacterivorous Green Alga Reveals Evolutionary Causalities and Consequences of Phago-Mixotrophic Mode of Nutrition.</title>
        <authorList>
            <person name="Burns J.A."/>
            <person name="Paasch A."/>
            <person name="Narechania A."/>
            <person name="Kim E."/>
        </authorList>
    </citation>
    <scope>NUCLEOTIDE SEQUENCE [LARGE SCALE GENOMIC DNA]</scope>
    <source>
        <strain evidence="2 3">PLY_AMNH</strain>
    </source>
</reference>
<comment type="caution">
    <text evidence="2">The sequence shown here is derived from an EMBL/GenBank/DDBJ whole genome shotgun (WGS) entry which is preliminary data.</text>
</comment>
<organism evidence="2 3">
    <name type="scientific">Cymbomonas tetramitiformis</name>
    <dbReference type="NCBI Taxonomy" id="36881"/>
    <lineage>
        <taxon>Eukaryota</taxon>
        <taxon>Viridiplantae</taxon>
        <taxon>Chlorophyta</taxon>
        <taxon>Pyramimonadophyceae</taxon>
        <taxon>Pyramimonadales</taxon>
        <taxon>Pyramimonadaceae</taxon>
        <taxon>Cymbomonas</taxon>
    </lineage>
</organism>
<accession>A0AAE0BMV1</accession>
<dbReference type="Proteomes" id="UP001190700">
    <property type="component" value="Unassembled WGS sequence"/>
</dbReference>